<keyword evidence="8 15" id="KW-0547">Nucleotide-binding</keyword>
<dbReference type="FunFam" id="3.40.50.300:FF:000113">
    <property type="entry name" value="Preprotein translocase subunit SecA"/>
    <property type="match status" value="1"/>
</dbReference>
<dbReference type="InterPro" id="IPR044722">
    <property type="entry name" value="SecA_SF2_C"/>
</dbReference>
<dbReference type="Gene3D" id="1.10.3060.10">
    <property type="entry name" value="Helical scaffold and wing domains of SecA"/>
    <property type="match status" value="2"/>
</dbReference>
<organism evidence="19 20">
    <name type="scientific">Posidoniimonas polymericola</name>
    <dbReference type="NCBI Taxonomy" id="2528002"/>
    <lineage>
        <taxon>Bacteria</taxon>
        <taxon>Pseudomonadati</taxon>
        <taxon>Planctomycetota</taxon>
        <taxon>Planctomycetia</taxon>
        <taxon>Pirellulales</taxon>
        <taxon>Lacipirellulaceae</taxon>
        <taxon>Posidoniimonas</taxon>
    </lineage>
</organism>
<feature type="domain" description="SecA family profile" evidence="18">
    <location>
        <begin position="23"/>
        <end position="691"/>
    </location>
</feature>
<evidence type="ECO:0000256" key="14">
    <source>
        <dbReference type="ARBA" id="ARBA00023136"/>
    </source>
</evidence>
<keyword evidence="4 15" id="KW-0813">Transport</keyword>
<dbReference type="SMART" id="SM00957">
    <property type="entry name" value="SecA_DEAD"/>
    <property type="match status" value="1"/>
</dbReference>
<evidence type="ECO:0000256" key="8">
    <source>
        <dbReference type="ARBA" id="ARBA00022741"/>
    </source>
</evidence>
<name>A0A5C5YRI3_9BACT</name>
<evidence type="ECO:0000256" key="11">
    <source>
        <dbReference type="ARBA" id="ARBA00022927"/>
    </source>
</evidence>
<dbReference type="InterPro" id="IPR011130">
    <property type="entry name" value="SecA_preprotein_X-link_dom"/>
</dbReference>
<dbReference type="InterPro" id="IPR036266">
    <property type="entry name" value="SecA_Wing/Scaffold_sf"/>
</dbReference>
<dbReference type="SMART" id="SM00958">
    <property type="entry name" value="SecA_PP_bind"/>
    <property type="match status" value="1"/>
</dbReference>
<evidence type="ECO:0000256" key="6">
    <source>
        <dbReference type="ARBA" id="ARBA00022490"/>
    </source>
</evidence>
<dbReference type="PROSITE" id="PS51192">
    <property type="entry name" value="HELICASE_ATP_BIND_1"/>
    <property type="match status" value="1"/>
</dbReference>
<evidence type="ECO:0000256" key="3">
    <source>
        <dbReference type="ARBA" id="ARBA00007650"/>
    </source>
</evidence>
<dbReference type="Pfam" id="PF07517">
    <property type="entry name" value="SecA_DEAD"/>
    <property type="match status" value="1"/>
</dbReference>
<dbReference type="GO" id="GO:0005886">
    <property type="term" value="C:plasma membrane"/>
    <property type="evidence" value="ECO:0007669"/>
    <property type="project" value="UniProtKB-SubCell"/>
</dbReference>
<dbReference type="Pfam" id="PF01043">
    <property type="entry name" value="SecA_PP_bind"/>
    <property type="match status" value="1"/>
</dbReference>
<keyword evidence="13 15" id="KW-0811">Translocation</keyword>
<feature type="region of interest" description="Disordered" evidence="16">
    <location>
        <begin position="1174"/>
        <end position="1236"/>
    </location>
</feature>
<comment type="catalytic activity">
    <reaction evidence="15">
        <text>ATP + H2O + cellular proteinSide 1 = ADP + phosphate + cellular proteinSide 2.</text>
        <dbReference type="EC" id="7.4.2.8"/>
    </reaction>
</comment>
<keyword evidence="11 15" id="KW-0653">Protein transport</keyword>
<dbReference type="InterPro" id="IPR014018">
    <property type="entry name" value="SecA_motor_DEAD"/>
</dbReference>
<dbReference type="GO" id="GO:0005829">
    <property type="term" value="C:cytosol"/>
    <property type="evidence" value="ECO:0007669"/>
    <property type="project" value="TreeGrafter"/>
</dbReference>
<dbReference type="CDD" id="cd18803">
    <property type="entry name" value="SF2_C_secA"/>
    <property type="match status" value="1"/>
</dbReference>
<dbReference type="EC" id="7.4.2.8" evidence="15"/>
<dbReference type="EMBL" id="SJPO01000004">
    <property type="protein sequence ID" value="TWT77330.1"/>
    <property type="molecule type" value="Genomic_DNA"/>
</dbReference>
<dbReference type="RefSeq" id="WP_146586376.1">
    <property type="nucleotide sequence ID" value="NZ_SJPO01000004.1"/>
</dbReference>
<dbReference type="SUPFAM" id="SSF52540">
    <property type="entry name" value="P-loop containing nucleoside triphosphate hydrolases"/>
    <property type="match status" value="2"/>
</dbReference>
<dbReference type="Pfam" id="PF02810">
    <property type="entry name" value="SEC-C"/>
    <property type="match status" value="1"/>
</dbReference>
<keyword evidence="7" id="KW-0479">Metal-binding</keyword>
<dbReference type="AlphaFoldDB" id="A0A5C5YRI3"/>
<comment type="caution">
    <text evidence="19">The sequence shown here is derived from an EMBL/GenBank/DDBJ whole genome shotgun (WGS) entry which is preliminary data.</text>
</comment>
<dbReference type="InterPro" id="IPR004027">
    <property type="entry name" value="SEC_C_motif"/>
</dbReference>
<dbReference type="GO" id="GO:0043952">
    <property type="term" value="P:protein transport by the Sec complex"/>
    <property type="evidence" value="ECO:0007669"/>
    <property type="project" value="TreeGrafter"/>
</dbReference>
<keyword evidence="20" id="KW-1185">Reference proteome</keyword>
<evidence type="ECO:0000256" key="12">
    <source>
        <dbReference type="ARBA" id="ARBA00022967"/>
    </source>
</evidence>
<keyword evidence="5 15" id="KW-1003">Cell membrane</keyword>
<evidence type="ECO:0000256" key="16">
    <source>
        <dbReference type="SAM" id="MobiDB-lite"/>
    </source>
</evidence>
<feature type="domain" description="Helicase ATP-binding" evidence="17">
    <location>
        <begin position="109"/>
        <end position="275"/>
    </location>
</feature>
<dbReference type="InterPro" id="IPR011116">
    <property type="entry name" value="SecA_Wing/Scaffold"/>
</dbReference>
<dbReference type="GO" id="GO:0017038">
    <property type="term" value="P:protein import"/>
    <property type="evidence" value="ECO:0007669"/>
    <property type="project" value="InterPro"/>
</dbReference>
<proteinExistence type="inferred from homology"/>
<evidence type="ECO:0000256" key="7">
    <source>
        <dbReference type="ARBA" id="ARBA00022723"/>
    </source>
</evidence>
<dbReference type="InterPro" id="IPR000185">
    <property type="entry name" value="SecA"/>
</dbReference>
<dbReference type="GO" id="GO:0006605">
    <property type="term" value="P:protein targeting"/>
    <property type="evidence" value="ECO:0007669"/>
    <property type="project" value="UniProtKB-UniRule"/>
</dbReference>
<dbReference type="PRINTS" id="PR00906">
    <property type="entry name" value="SECA"/>
</dbReference>
<dbReference type="GO" id="GO:0065002">
    <property type="term" value="P:intracellular protein transmembrane transport"/>
    <property type="evidence" value="ECO:0007669"/>
    <property type="project" value="UniProtKB-UniRule"/>
</dbReference>
<dbReference type="GO" id="GO:0046872">
    <property type="term" value="F:metal ion binding"/>
    <property type="evidence" value="ECO:0007669"/>
    <property type="project" value="UniProtKB-KW"/>
</dbReference>
<keyword evidence="10 15" id="KW-0067">ATP-binding</keyword>
<evidence type="ECO:0000256" key="1">
    <source>
        <dbReference type="ARBA" id="ARBA00001947"/>
    </source>
</evidence>
<dbReference type="Gene3D" id="3.40.50.300">
    <property type="entry name" value="P-loop containing nucleotide triphosphate hydrolases"/>
    <property type="match status" value="2"/>
</dbReference>
<dbReference type="HAMAP" id="MF_01382">
    <property type="entry name" value="SecA"/>
    <property type="match status" value="1"/>
</dbReference>
<dbReference type="OrthoDB" id="9805579at2"/>
<feature type="binding site" evidence="15">
    <location>
        <begin position="125"/>
        <end position="129"/>
    </location>
    <ligand>
        <name>ATP</name>
        <dbReference type="ChEBI" id="CHEBI:30616"/>
    </ligand>
</feature>
<dbReference type="PANTHER" id="PTHR30612">
    <property type="entry name" value="SECA INNER MEMBRANE COMPONENT OF SEC PROTEIN SECRETION SYSTEM"/>
    <property type="match status" value="1"/>
</dbReference>
<dbReference type="Proteomes" id="UP000318478">
    <property type="component" value="Unassembled WGS sequence"/>
</dbReference>
<evidence type="ECO:0000256" key="10">
    <source>
        <dbReference type="ARBA" id="ARBA00022840"/>
    </source>
</evidence>
<dbReference type="SUPFAM" id="SSF81767">
    <property type="entry name" value="Pre-protein crosslinking domain of SecA"/>
    <property type="match status" value="1"/>
</dbReference>
<dbReference type="PANTHER" id="PTHR30612:SF0">
    <property type="entry name" value="CHLOROPLAST PROTEIN-TRANSPORTING ATPASE"/>
    <property type="match status" value="1"/>
</dbReference>
<comment type="cofactor">
    <cofactor evidence="1">
        <name>Zn(2+)</name>
        <dbReference type="ChEBI" id="CHEBI:29105"/>
    </cofactor>
</comment>
<dbReference type="Pfam" id="PF21090">
    <property type="entry name" value="P-loop_SecA"/>
    <property type="match status" value="1"/>
</dbReference>
<comment type="subunit">
    <text evidence="15">Monomer and homodimer. Part of the essential Sec protein translocation apparatus which comprises SecA, SecYEG and auxiliary proteins SecDF. Other proteins may also be involved.</text>
</comment>
<dbReference type="CDD" id="cd17928">
    <property type="entry name" value="DEXDc_SecA"/>
    <property type="match status" value="1"/>
</dbReference>
<evidence type="ECO:0000259" key="18">
    <source>
        <dbReference type="PROSITE" id="PS51196"/>
    </source>
</evidence>
<dbReference type="FunFam" id="3.90.1440.10:FF:000003">
    <property type="entry name" value="Preprotein translocase SecA subunit"/>
    <property type="match status" value="1"/>
</dbReference>
<accession>A0A5C5YRI3</accession>
<evidence type="ECO:0000313" key="19">
    <source>
        <dbReference type="EMBL" id="TWT77330.1"/>
    </source>
</evidence>
<comment type="subcellular location">
    <subcellularLocation>
        <location evidence="15">Cell membrane</location>
        <topology evidence="15">Peripheral membrane protein</topology>
        <orientation evidence="15">Cytoplasmic side</orientation>
    </subcellularLocation>
    <subcellularLocation>
        <location evidence="15">Cytoplasm</location>
    </subcellularLocation>
    <subcellularLocation>
        <location evidence="2">Membrane</location>
        <topology evidence="2">Peripheral membrane protein</topology>
    </subcellularLocation>
    <text evidence="15">Distribution is 50-50.</text>
</comment>
<comment type="similarity">
    <text evidence="3 15">Belongs to the SecA family.</text>
</comment>
<dbReference type="InterPro" id="IPR036670">
    <property type="entry name" value="SecA_X-link_sf"/>
</dbReference>
<keyword evidence="12 15" id="KW-1278">Translocase</keyword>
<dbReference type="GO" id="GO:0031522">
    <property type="term" value="C:cell envelope Sec protein transport complex"/>
    <property type="evidence" value="ECO:0007669"/>
    <property type="project" value="UniProtKB-ARBA"/>
</dbReference>
<dbReference type="Pfam" id="PF07516">
    <property type="entry name" value="SecA_SW"/>
    <property type="match status" value="2"/>
</dbReference>
<evidence type="ECO:0000259" key="17">
    <source>
        <dbReference type="PROSITE" id="PS51192"/>
    </source>
</evidence>
<dbReference type="PROSITE" id="PS51196">
    <property type="entry name" value="SECA_MOTOR_DEAD"/>
    <property type="match status" value="1"/>
</dbReference>
<dbReference type="InterPro" id="IPR011115">
    <property type="entry name" value="SecA_DEAD"/>
</dbReference>
<feature type="binding site" evidence="15">
    <location>
        <position position="107"/>
    </location>
    <ligand>
        <name>ATP</name>
        <dbReference type="ChEBI" id="CHEBI:30616"/>
    </ligand>
</feature>
<feature type="binding site" evidence="15">
    <location>
        <position position="570"/>
    </location>
    <ligand>
        <name>ATP</name>
        <dbReference type="ChEBI" id="CHEBI:30616"/>
    </ligand>
</feature>
<dbReference type="GO" id="GO:0005524">
    <property type="term" value="F:ATP binding"/>
    <property type="evidence" value="ECO:0007669"/>
    <property type="project" value="UniProtKB-UniRule"/>
</dbReference>
<evidence type="ECO:0000256" key="13">
    <source>
        <dbReference type="ARBA" id="ARBA00023010"/>
    </source>
</evidence>
<dbReference type="SUPFAM" id="SSF81886">
    <property type="entry name" value="Helical scaffold and wing domains of SecA"/>
    <property type="match status" value="2"/>
</dbReference>
<keyword evidence="6 15" id="KW-0963">Cytoplasm</keyword>
<gene>
    <name evidence="15" type="primary">secA</name>
    <name evidence="19" type="ORF">Pla123a_19900</name>
</gene>
<evidence type="ECO:0000256" key="9">
    <source>
        <dbReference type="ARBA" id="ARBA00022833"/>
    </source>
</evidence>
<dbReference type="InterPro" id="IPR027417">
    <property type="entry name" value="P-loop_NTPase"/>
</dbReference>
<keyword evidence="14 15" id="KW-0472">Membrane</keyword>
<evidence type="ECO:0000256" key="2">
    <source>
        <dbReference type="ARBA" id="ARBA00004170"/>
    </source>
</evidence>
<reference evidence="19 20" key="1">
    <citation type="submission" date="2019-02" db="EMBL/GenBank/DDBJ databases">
        <title>Deep-cultivation of Planctomycetes and their phenomic and genomic characterization uncovers novel biology.</title>
        <authorList>
            <person name="Wiegand S."/>
            <person name="Jogler M."/>
            <person name="Boedeker C."/>
            <person name="Pinto D."/>
            <person name="Vollmers J."/>
            <person name="Rivas-Marin E."/>
            <person name="Kohn T."/>
            <person name="Peeters S.H."/>
            <person name="Heuer A."/>
            <person name="Rast P."/>
            <person name="Oberbeckmann S."/>
            <person name="Bunk B."/>
            <person name="Jeske O."/>
            <person name="Meyerdierks A."/>
            <person name="Storesund J.E."/>
            <person name="Kallscheuer N."/>
            <person name="Luecker S."/>
            <person name="Lage O.M."/>
            <person name="Pohl T."/>
            <person name="Merkel B.J."/>
            <person name="Hornburger P."/>
            <person name="Mueller R.-W."/>
            <person name="Bruemmer F."/>
            <person name="Labrenz M."/>
            <person name="Spormann A.M."/>
            <person name="Op Den Camp H."/>
            <person name="Overmann J."/>
            <person name="Amann R."/>
            <person name="Jetten M.S.M."/>
            <person name="Mascher T."/>
            <person name="Medema M.H."/>
            <person name="Devos D.P."/>
            <person name="Kaster A.-K."/>
            <person name="Ovreas L."/>
            <person name="Rohde M."/>
            <person name="Galperin M.Y."/>
            <person name="Jogler C."/>
        </authorList>
    </citation>
    <scope>NUCLEOTIDE SEQUENCE [LARGE SCALE GENOMIC DNA]</scope>
    <source>
        <strain evidence="19 20">Pla123a</strain>
    </source>
</reference>
<dbReference type="InterPro" id="IPR014001">
    <property type="entry name" value="Helicase_ATP-bd"/>
</dbReference>
<keyword evidence="9" id="KW-0862">Zinc</keyword>
<comment type="function">
    <text evidence="15">Part of the Sec protein translocase complex. Interacts with the SecYEG preprotein conducting channel. Has a central role in coupling the hydrolysis of ATP to the transfer of proteins into and across the cell membrane, serving as an ATP-driven molecular motor driving the stepwise translocation of polypeptide chains across the membrane.</text>
</comment>
<evidence type="ECO:0000256" key="4">
    <source>
        <dbReference type="ARBA" id="ARBA00022448"/>
    </source>
</evidence>
<protein>
    <recommendedName>
        <fullName evidence="15">Protein translocase subunit SecA</fullName>
        <ecNumber evidence="15">7.4.2.8</ecNumber>
    </recommendedName>
</protein>
<evidence type="ECO:0000256" key="15">
    <source>
        <dbReference type="HAMAP-Rule" id="MF_01382"/>
    </source>
</evidence>
<sequence>MDILERVWEVLSGIVNAILGRFERLITSIFGSANARYLKRLQPRVDAINALEPKYEAMSHDELREQTTLFRQRLAKGETLDDILVEAFAVCREAGKRFRSMRHYDVQLLGGMILHDGSIAEMVTGEGKTLVATLAAYLNALGGSVHVITVNDYLARRDMEWMGPLFTNLGLTVGAIYSGMDAAERQHAYDCDITYGTNNEFGFDYLRDNMRMAAKGDDRFPKHMQQSQGPLTFAIIDEVDNILIDEARTPLIISGPAEDDITKYQRADKVARGLKKEVHFEVKEKEHNVSLTDEGVREAEKLAGVESFYTAGNMQWPHLIDNSLKAHFLYKRDVNYVINDGKIVIVDEFTGRLMEGRQWSDGLHQAVEAKEGVQIKQENQTLATVTLQNFFKLYDKLGGMTGTALTEAGEFWKIYKLDVIGVPTNRPMQRIESPDVIYRSEREKYVAIADEIERLNKFTTVETTGGDWHIGKLVRETESEVEVELSDATKRREVIPMNKVKHIQKPGRPILVGTVSIEKSEALGALLNGRGVKHEVLNAKQHKREAEIVAQAGRLGAVTIATNMAGRGTDIVMGGNPETMAWAELQNTYASRLDVPNEVWEERVDHYEKQYQMKAEGELAKGLGGLCVIGTERHEARRIDLQLRGRCGRQGDPGSSRFYLSLEDDLMRIFAGEWVRSILTRLGMQEGEAIESKMVSRRIEGAQKKVEERNFEIRKNLLEYDEVMDEQRKRVYNYRQAILDGVNCRDLMLEMIREQIDDRLGTILSPTYGVETFSAAAGSLLGAELDPRDYRNTPYEEAEKIAHDEAERMAESNVQDAIDENLPQDAEDEWNWSALATWANTRYGTNYRDRDLKKVGRDMLDERLVDDARKWVAAVDLSDTARFLDKDFGVNTARGWLWDKFAIQLTEEEVADKEAHQITELAHAKAEEAYDSREAEYAIMAAFNRFRAGAGAGGQRGALDREGLVEWANRRFNVELSLDDIKNKQGEEIAKLLIAHSADANKKAQEVFTEAMSKLDTLFAGSQNAHADTLGAVSGMNGKLDDLANWLKTNTGAELSTEELADLDQEAARRRVSQAVEDRFRPEMRRMERGLLLQLLDSAWKEHLLAMDHLRSSVGLRGYAQVDPKVEYKREGMRMFEQMWDSLGAYVTDLVFKMETLDTGFVQSTWVEHAQERHDAGPSATDIAKQQEAGIDASNQGEKKPEPIRNREEKVGRNEPCPCGSGKKYKQCCGRAGGAG</sequence>
<evidence type="ECO:0000256" key="5">
    <source>
        <dbReference type="ARBA" id="ARBA00022475"/>
    </source>
</evidence>
<evidence type="ECO:0000313" key="20">
    <source>
        <dbReference type="Proteomes" id="UP000318478"/>
    </source>
</evidence>
<dbReference type="Gene3D" id="3.90.1440.10">
    <property type="entry name" value="SecA, preprotein cross-linking domain"/>
    <property type="match status" value="1"/>
</dbReference>
<dbReference type="GO" id="GO:0008564">
    <property type="term" value="F:protein-exporting ATPase activity"/>
    <property type="evidence" value="ECO:0007669"/>
    <property type="project" value="UniProtKB-EC"/>
</dbReference>
<feature type="compositionally biased region" description="Basic and acidic residues" evidence="16">
    <location>
        <begin position="1197"/>
        <end position="1213"/>
    </location>
</feature>